<evidence type="ECO:0000313" key="5">
    <source>
        <dbReference type="Proteomes" id="UP000009134"/>
    </source>
</evidence>
<dbReference type="STRING" id="279238.Saro_0549"/>
<dbReference type="CDD" id="cd04301">
    <property type="entry name" value="NAT_SF"/>
    <property type="match status" value="1"/>
</dbReference>
<dbReference type="RefSeq" id="WP_011444210.1">
    <property type="nucleotide sequence ID" value="NC_007794.1"/>
</dbReference>
<keyword evidence="1 4" id="KW-0808">Transferase</keyword>
<dbReference type="Proteomes" id="UP000009134">
    <property type="component" value="Chromosome"/>
</dbReference>
<organism evidence="4 5">
    <name type="scientific">Novosphingobium aromaticivorans (strain ATCC 700278 / DSM 12444 / CCUG 56034 / CIP 105152 / NBRC 16084 / F199)</name>
    <dbReference type="NCBI Taxonomy" id="279238"/>
    <lineage>
        <taxon>Bacteria</taxon>
        <taxon>Pseudomonadati</taxon>
        <taxon>Pseudomonadota</taxon>
        <taxon>Alphaproteobacteria</taxon>
        <taxon>Sphingomonadales</taxon>
        <taxon>Sphingomonadaceae</taxon>
        <taxon>Novosphingobium</taxon>
    </lineage>
</organism>
<dbReference type="PANTHER" id="PTHR43877:SF2">
    <property type="entry name" value="AMINOALKYLPHOSPHONATE N-ACETYLTRANSFERASE-RELATED"/>
    <property type="match status" value="1"/>
</dbReference>
<evidence type="ECO:0000256" key="2">
    <source>
        <dbReference type="ARBA" id="ARBA00023315"/>
    </source>
</evidence>
<dbReference type="KEGG" id="nar:Saro_0549"/>
<keyword evidence="5" id="KW-1185">Reference proteome</keyword>
<accession>Q2GAX7</accession>
<dbReference type="eggNOG" id="COG0456">
    <property type="taxonomic scope" value="Bacteria"/>
</dbReference>
<dbReference type="SUPFAM" id="SSF55729">
    <property type="entry name" value="Acyl-CoA N-acyltransferases (Nat)"/>
    <property type="match status" value="1"/>
</dbReference>
<dbReference type="PROSITE" id="PS51186">
    <property type="entry name" value="GNAT"/>
    <property type="match status" value="1"/>
</dbReference>
<dbReference type="PANTHER" id="PTHR43877">
    <property type="entry name" value="AMINOALKYLPHOSPHONATE N-ACETYLTRANSFERASE-RELATED-RELATED"/>
    <property type="match status" value="1"/>
</dbReference>
<feature type="domain" description="N-acetyltransferase" evidence="3">
    <location>
        <begin position="3"/>
        <end position="141"/>
    </location>
</feature>
<evidence type="ECO:0000259" key="3">
    <source>
        <dbReference type="PROSITE" id="PS51186"/>
    </source>
</evidence>
<sequence length="141" mass="15334">MGVTIRAADPADREATVALWEAAGLTRPWNDPRADFDLALSTPTSVVLLAEAGRDLHGSVMVGFDGHRGWVYYLATSPDRRGQGIGRQLMLAAEDWLKAHGSPKIQLMVRGDNLAARGFYDALGYEVQDVVTIGKRFAPNP</sequence>
<dbReference type="Gene3D" id="3.40.630.30">
    <property type="match status" value="1"/>
</dbReference>
<dbReference type="NCBIfam" id="NF002959">
    <property type="entry name" value="PRK03624.1"/>
    <property type="match status" value="1"/>
</dbReference>
<dbReference type="InterPro" id="IPR000182">
    <property type="entry name" value="GNAT_dom"/>
</dbReference>
<gene>
    <name evidence="4" type="ordered locus">Saro_0549</name>
</gene>
<reference evidence="5" key="1">
    <citation type="submission" date="2006-01" db="EMBL/GenBank/DDBJ databases">
        <title>Complete sequence of Novosphingobium aromaticivorans DSM 12444.</title>
        <authorList>
            <consortium name="US DOE Joint Genome Institute"/>
            <person name="Copeland A."/>
            <person name="Lucas S."/>
            <person name="Lapidus A."/>
            <person name="Barry K."/>
            <person name="Detter J.C."/>
            <person name="Glavina T."/>
            <person name="Hammon N."/>
            <person name="Israni S."/>
            <person name="Pitluck S."/>
            <person name="Chain P."/>
            <person name="Malfatti S."/>
            <person name="Shin M."/>
            <person name="Vergez L."/>
            <person name="Schmutz J."/>
            <person name="Larimer F."/>
            <person name="Land M."/>
            <person name="Kyrpides N."/>
            <person name="Ivanova N."/>
            <person name="Fredrickson J."/>
            <person name="Balkwill D."/>
            <person name="Romine M.F."/>
            <person name="Richardson P."/>
        </authorList>
    </citation>
    <scope>NUCLEOTIDE SEQUENCE [LARGE SCALE GENOMIC DNA]</scope>
    <source>
        <strain evidence="5">ATCC 700278 / DSM 12444 / CCUG 56034 / CIP 105152 / NBRC 16084 / F199</strain>
    </source>
</reference>
<name>Q2GAX7_NOVAD</name>
<dbReference type="GO" id="GO:0016747">
    <property type="term" value="F:acyltransferase activity, transferring groups other than amino-acyl groups"/>
    <property type="evidence" value="ECO:0007669"/>
    <property type="project" value="InterPro"/>
</dbReference>
<dbReference type="InterPro" id="IPR050832">
    <property type="entry name" value="Bact_Acetyltransf"/>
</dbReference>
<keyword evidence="2" id="KW-0012">Acyltransferase</keyword>
<dbReference type="HOGENOM" id="CLU_013985_34_1_5"/>
<dbReference type="Pfam" id="PF00583">
    <property type="entry name" value="Acetyltransf_1"/>
    <property type="match status" value="1"/>
</dbReference>
<evidence type="ECO:0000313" key="4">
    <source>
        <dbReference type="EMBL" id="ABD24996.1"/>
    </source>
</evidence>
<proteinExistence type="predicted"/>
<dbReference type="EMBL" id="CP000248">
    <property type="protein sequence ID" value="ABD24996.1"/>
    <property type="molecule type" value="Genomic_DNA"/>
</dbReference>
<protein>
    <submittedName>
        <fullName evidence="4">GCN5-related N-acetyltransferase</fullName>
    </submittedName>
</protein>
<evidence type="ECO:0000256" key="1">
    <source>
        <dbReference type="ARBA" id="ARBA00022679"/>
    </source>
</evidence>
<dbReference type="AlphaFoldDB" id="Q2GAX7"/>
<dbReference type="InterPro" id="IPR016181">
    <property type="entry name" value="Acyl_CoA_acyltransferase"/>
</dbReference>